<dbReference type="PANTHER" id="PTHR40448:SF1">
    <property type="entry name" value="TWO-COMPONENT SENSOR HISTIDINE KINASE"/>
    <property type="match status" value="1"/>
</dbReference>
<dbReference type="InterPro" id="IPR032834">
    <property type="entry name" value="NatK-like_C"/>
</dbReference>
<comment type="caution">
    <text evidence="2">The sequence shown here is derived from an EMBL/GenBank/DDBJ whole genome shotgun (WGS) entry which is preliminary data.</text>
</comment>
<organism evidence="2 3">
    <name type="scientific">Clostridium innocuum</name>
    <dbReference type="NCBI Taxonomy" id="1522"/>
    <lineage>
        <taxon>Bacteria</taxon>
        <taxon>Bacillati</taxon>
        <taxon>Bacillota</taxon>
        <taxon>Clostridia</taxon>
        <taxon>Eubacteriales</taxon>
        <taxon>Clostridiaceae</taxon>
        <taxon>Clostridium</taxon>
    </lineage>
</organism>
<dbReference type="OrthoDB" id="9156435at2"/>
<name>A0A3E2VLY9_CLOIN</name>
<accession>A0A3E2VLY9</accession>
<dbReference type="GO" id="GO:0005524">
    <property type="term" value="F:ATP binding"/>
    <property type="evidence" value="ECO:0007669"/>
    <property type="project" value="UniProtKB-KW"/>
</dbReference>
<evidence type="ECO:0000313" key="3">
    <source>
        <dbReference type="Proteomes" id="UP000260025"/>
    </source>
</evidence>
<gene>
    <name evidence="2" type="ORF">DXA38_18060</name>
</gene>
<keyword evidence="2" id="KW-0067">ATP-binding</keyword>
<dbReference type="Pfam" id="PF14501">
    <property type="entry name" value="HATPase_c_5"/>
    <property type="match status" value="1"/>
</dbReference>
<dbReference type="SUPFAM" id="SSF55874">
    <property type="entry name" value="ATPase domain of HSP90 chaperone/DNA topoisomerase II/histidine kinase"/>
    <property type="match status" value="1"/>
</dbReference>
<dbReference type="GO" id="GO:0042802">
    <property type="term" value="F:identical protein binding"/>
    <property type="evidence" value="ECO:0007669"/>
    <property type="project" value="TreeGrafter"/>
</dbReference>
<sequence>MLESTIKVDDELALEYLHDIMGKMEIIDVLSTSNLHLNYLINSKVEKIKSLNIDLTCDFKNTLDFLNLFELTTILGNLIDNAIEAQKYVENKRFIKLSTRKKADMVRLSIENSCNIEEIHMDNQKLITSKEDKENHGIGFQRVCEVVKEKNGIITRTVNHKIFIVEIVLPIEMLSY</sequence>
<protein>
    <submittedName>
        <fullName evidence="2">ATP-binding protein</fullName>
    </submittedName>
</protein>
<evidence type="ECO:0000313" key="2">
    <source>
        <dbReference type="EMBL" id="RGC11442.1"/>
    </source>
</evidence>
<evidence type="ECO:0000259" key="1">
    <source>
        <dbReference type="Pfam" id="PF14501"/>
    </source>
</evidence>
<dbReference type="InterPro" id="IPR036890">
    <property type="entry name" value="HATPase_C_sf"/>
</dbReference>
<dbReference type="Proteomes" id="UP000260025">
    <property type="component" value="Unassembled WGS sequence"/>
</dbReference>
<dbReference type="AlphaFoldDB" id="A0A3E2VLY9"/>
<reference evidence="2 3" key="1">
    <citation type="submission" date="2018-08" db="EMBL/GenBank/DDBJ databases">
        <title>A genome reference for cultivated species of the human gut microbiota.</title>
        <authorList>
            <person name="Zou Y."/>
            <person name="Xue W."/>
            <person name="Luo G."/>
        </authorList>
    </citation>
    <scope>NUCLEOTIDE SEQUENCE [LARGE SCALE GENOMIC DNA]</scope>
    <source>
        <strain evidence="2 3">OF01-2LB</strain>
    </source>
</reference>
<keyword evidence="2" id="KW-0547">Nucleotide-binding</keyword>
<dbReference type="Gene3D" id="3.30.565.10">
    <property type="entry name" value="Histidine kinase-like ATPase, C-terminal domain"/>
    <property type="match status" value="1"/>
</dbReference>
<feature type="domain" description="Sensor histidine kinase NatK-like C-terminal" evidence="1">
    <location>
        <begin position="66"/>
        <end position="170"/>
    </location>
</feature>
<proteinExistence type="predicted"/>
<dbReference type="EMBL" id="QVEV01000036">
    <property type="protein sequence ID" value="RGC11442.1"/>
    <property type="molecule type" value="Genomic_DNA"/>
</dbReference>
<dbReference type="PANTHER" id="PTHR40448">
    <property type="entry name" value="TWO-COMPONENT SENSOR HISTIDINE KINASE"/>
    <property type="match status" value="1"/>
</dbReference>